<feature type="region of interest" description="Disordered" evidence="1">
    <location>
        <begin position="139"/>
        <end position="186"/>
    </location>
</feature>
<organism evidence="3 4">
    <name type="scientific">Pseudolysobacter antarcticus</name>
    <dbReference type="NCBI Taxonomy" id="2511995"/>
    <lineage>
        <taxon>Bacteria</taxon>
        <taxon>Pseudomonadati</taxon>
        <taxon>Pseudomonadota</taxon>
        <taxon>Gammaproteobacteria</taxon>
        <taxon>Lysobacterales</taxon>
        <taxon>Rhodanobacteraceae</taxon>
        <taxon>Pseudolysobacter</taxon>
    </lineage>
</organism>
<feature type="chain" id="PRO_5019092670" description="DUF4148 domain-containing protein" evidence="2">
    <location>
        <begin position="17"/>
        <end position="186"/>
    </location>
</feature>
<evidence type="ECO:0008006" key="5">
    <source>
        <dbReference type="Google" id="ProtNLM"/>
    </source>
</evidence>
<dbReference type="AlphaFoldDB" id="A0A411HQ57"/>
<accession>A0A411HQ57</accession>
<feature type="signal peptide" evidence="2">
    <location>
        <begin position="1"/>
        <end position="16"/>
    </location>
</feature>
<sequence length="186" mass="20370">MMTSALCALLAAPVFAQTAGTEVQRDTQQQQRIEQGLKSGELSTGEAARLEKGEAHVDHMEARDMKNGSLSPTEQAHIQNAQNRESAAITNDKHNGITGNPNSASSQRMQADVQRNVNQQQRIENGINSGQLNNHQVGALERGQKHIDNAEARSGKNGHVSAAEQAKIQSRENHQSKRIEHKKQDQ</sequence>
<feature type="compositionally biased region" description="Basic and acidic residues" evidence="1">
    <location>
        <begin position="169"/>
        <end position="186"/>
    </location>
</feature>
<evidence type="ECO:0000256" key="1">
    <source>
        <dbReference type="SAM" id="MobiDB-lite"/>
    </source>
</evidence>
<keyword evidence="4" id="KW-1185">Reference proteome</keyword>
<dbReference type="KEGG" id="xbc:ELE36_09785"/>
<dbReference type="EMBL" id="CP035704">
    <property type="protein sequence ID" value="QBB72639.1"/>
    <property type="molecule type" value="Genomic_DNA"/>
</dbReference>
<feature type="compositionally biased region" description="Polar residues" evidence="1">
    <location>
        <begin position="97"/>
        <end position="117"/>
    </location>
</feature>
<feature type="compositionally biased region" description="Basic and acidic residues" evidence="1">
    <location>
        <begin position="142"/>
        <end position="154"/>
    </location>
</feature>
<evidence type="ECO:0000313" key="4">
    <source>
        <dbReference type="Proteomes" id="UP000291562"/>
    </source>
</evidence>
<dbReference type="Proteomes" id="UP000291562">
    <property type="component" value="Chromosome"/>
</dbReference>
<proteinExistence type="predicted"/>
<name>A0A411HQ57_9GAMM</name>
<feature type="compositionally biased region" description="Polar residues" evidence="1">
    <location>
        <begin position="68"/>
        <end position="89"/>
    </location>
</feature>
<evidence type="ECO:0000313" key="3">
    <source>
        <dbReference type="EMBL" id="QBB72639.1"/>
    </source>
</evidence>
<feature type="region of interest" description="Disordered" evidence="1">
    <location>
        <begin position="66"/>
        <end position="117"/>
    </location>
</feature>
<feature type="region of interest" description="Disordered" evidence="1">
    <location>
        <begin position="26"/>
        <end position="45"/>
    </location>
</feature>
<dbReference type="OrthoDB" id="5950533at2"/>
<gene>
    <name evidence="3" type="ORF">ELE36_09785</name>
</gene>
<evidence type="ECO:0000256" key="2">
    <source>
        <dbReference type="SAM" id="SignalP"/>
    </source>
</evidence>
<reference evidence="3 4" key="1">
    <citation type="submission" date="2019-01" db="EMBL/GenBank/DDBJ databases">
        <title>Pseudolysobacter antarctica gen. nov., sp. nov., isolated from Fildes Peninsula, Antarctica.</title>
        <authorList>
            <person name="Wei Z."/>
            <person name="Peng F."/>
        </authorList>
    </citation>
    <scope>NUCLEOTIDE SEQUENCE [LARGE SCALE GENOMIC DNA]</scope>
    <source>
        <strain evidence="3 4">AQ6-296</strain>
    </source>
</reference>
<keyword evidence="2" id="KW-0732">Signal</keyword>
<protein>
    <recommendedName>
        <fullName evidence="5">DUF4148 domain-containing protein</fullName>
    </recommendedName>
</protein>